<gene>
    <name evidence="2" type="ORF">CYFUS_003377</name>
</gene>
<feature type="chain" id="PRO_5012829211" description="Lipoprotein" evidence="1">
    <location>
        <begin position="25"/>
        <end position="274"/>
    </location>
</feature>
<evidence type="ECO:0000313" key="2">
    <source>
        <dbReference type="EMBL" id="ATB37951.1"/>
    </source>
</evidence>
<keyword evidence="1" id="KW-0732">Signal</keyword>
<dbReference type="KEGG" id="cfus:CYFUS_003377"/>
<name>A0A250J3K1_9BACT</name>
<accession>A0A250J3K1</accession>
<protein>
    <recommendedName>
        <fullName evidence="4">Lipoprotein</fullName>
    </recommendedName>
</protein>
<evidence type="ECO:0000256" key="1">
    <source>
        <dbReference type="SAM" id="SignalP"/>
    </source>
</evidence>
<sequence length="274" mass="29794">MRLPYVLSAAVLGLLTFVAPAAHAQTDPPLDYARTIEQSDMVFVPYVGMNRGPVYYTSYEQVPNGSPTNVSGMRKLIVNLFPKAHRQNLYNGFISQYGITDAKVLPPATACQPTEEIANLLSYMPAGYTPRILAGNYPIACSLSLFFMSESEAEVLAIINSRPVITLRASIPLCDKASQKLNISPINQRLVTDKVLTSTSTGLTGNSWDVLFESSRLALLSPSLFVTSDPQVGWEAYIKAFTLDLNAQTATMSTTTAGQPVYICTPDPLVLQFG</sequence>
<proteinExistence type="predicted"/>
<dbReference type="AlphaFoldDB" id="A0A250J3K1"/>
<evidence type="ECO:0000313" key="3">
    <source>
        <dbReference type="Proteomes" id="UP000217257"/>
    </source>
</evidence>
<dbReference type="RefSeq" id="WP_095986192.1">
    <property type="nucleotide sequence ID" value="NZ_CP022098.1"/>
</dbReference>
<evidence type="ECO:0008006" key="4">
    <source>
        <dbReference type="Google" id="ProtNLM"/>
    </source>
</evidence>
<reference evidence="2 3" key="1">
    <citation type="submission" date="2017-06" db="EMBL/GenBank/DDBJ databases">
        <title>Sequencing and comparative analysis of myxobacterial genomes.</title>
        <authorList>
            <person name="Rupp O."/>
            <person name="Goesmann A."/>
            <person name="Sogaard-Andersen L."/>
        </authorList>
    </citation>
    <scope>NUCLEOTIDE SEQUENCE [LARGE SCALE GENOMIC DNA]</scope>
    <source>
        <strain evidence="2 3">DSM 52655</strain>
    </source>
</reference>
<dbReference type="EMBL" id="CP022098">
    <property type="protein sequence ID" value="ATB37951.1"/>
    <property type="molecule type" value="Genomic_DNA"/>
</dbReference>
<organism evidence="2 3">
    <name type="scientific">Cystobacter fuscus</name>
    <dbReference type="NCBI Taxonomy" id="43"/>
    <lineage>
        <taxon>Bacteria</taxon>
        <taxon>Pseudomonadati</taxon>
        <taxon>Myxococcota</taxon>
        <taxon>Myxococcia</taxon>
        <taxon>Myxococcales</taxon>
        <taxon>Cystobacterineae</taxon>
        <taxon>Archangiaceae</taxon>
        <taxon>Cystobacter</taxon>
    </lineage>
</organism>
<dbReference type="Proteomes" id="UP000217257">
    <property type="component" value="Chromosome"/>
</dbReference>
<feature type="signal peptide" evidence="1">
    <location>
        <begin position="1"/>
        <end position="24"/>
    </location>
</feature>